<feature type="transmembrane region" description="Helical" evidence="1">
    <location>
        <begin position="396"/>
        <end position="416"/>
    </location>
</feature>
<keyword evidence="1" id="KW-0812">Transmembrane</keyword>
<dbReference type="InterPro" id="IPR007890">
    <property type="entry name" value="CHASE2"/>
</dbReference>
<evidence type="ECO:0000256" key="1">
    <source>
        <dbReference type="SAM" id="Phobius"/>
    </source>
</evidence>
<keyword evidence="1" id="KW-0472">Membrane</keyword>
<dbReference type="SMART" id="SM01080">
    <property type="entry name" value="CHASE2"/>
    <property type="match status" value="1"/>
</dbReference>
<accession>A0A847S5T5</accession>
<reference evidence="3 4" key="1">
    <citation type="submission" date="2020-04" db="EMBL/GenBank/DDBJ databases">
        <title>Draft genome of Leeia sp. IMCC25680.</title>
        <authorList>
            <person name="Song J."/>
            <person name="Cho J.-C."/>
        </authorList>
    </citation>
    <scope>NUCLEOTIDE SEQUENCE [LARGE SCALE GENOMIC DNA]</scope>
    <source>
        <strain evidence="3 4">IMCC25680</strain>
    </source>
</reference>
<organism evidence="3 4">
    <name type="scientific">Leeia aquatica</name>
    <dbReference type="NCBI Taxonomy" id="2725557"/>
    <lineage>
        <taxon>Bacteria</taxon>
        <taxon>Pseudomonadati</taxon>
        <taxon>Pseudomonadota</taxon>
        <taxon>Betaproteobacteria</taxon>
        <taxon>Neisseriales</taxon>
        <taxon>Leeiaceae</taxon>
        <taxon>Leeia</taxon>
    </lineage>
</organism>
<dbReference type="Proteomes" id="UP000587991">
    <property type="component" value="Unassembled WGS sequence"/>
</dbReference>
<dbReference type="PANTHER" id="PTHR43081">
    <property type="entry name" value="ADENYLATE CYCLASE, TERMINAL-DIFFERENTIATION SPECIFIC-RELATED"/>
    <property type="match status" value="1"/>
</dbReference>
<dbReference type="InterPro" id="IPR029787">
    <property type="entry name" value="Nucleotide_cyclase"/>
</dbReference>
<dbReference type="PROSITE" id="PS50125">
    <property type="entry name" value="GUANYLATE_CYCLASE_2"/>
    <property type="match status" value="1"/>
</dbReference>
<feature type="domain" description="Guanylate cyclase" evidence="2">
    <location>
        <begin position="486"/>
        <end position="619"/>
    </location>
</feature>
<dbReference type="Pfam" id="PF05226">
    <property type="entry name" value="CHASE2"/>
    <property type="match status" value="1"/>
</dbReference>
<sequence>MLEALKRYRWPLLLSILVQVALLLHVVGIWHSEPLTRLEYQLYDMRLNLTRQDKVDPRIVILDIDEKSLAEVGRWPWSRHRLAELMDVLFQHYHIKLAGFDVVFAEPDHSSGLPALQQLAKGTLANNPDYQAALQQLTPTLDYDARFARSLSGRPTVLGYYLSGDSEQQSGQLPPPVMDAGQLPPSNLQGAQQAIGFGANLPILQKAARSAGHFNPIPDLDGVTRRVAMLSGFNGHYYEPLSLAMYRSLNGQPPVLLEKPAGVGSDNYAAIDYLRVGDARIPIDTELAARVPYRGPAGSFAYLSISDVLAKRVPLSALQGRIVLVGTTAPGLMDLRSTPFSAVYPGVEVHANLLAGMLDNRFPAHPTYLLGAEVLLLLILGIVLLLILIRAKPLKAALTCLLAVLLVLGGNLWLWRQEYVDMPLAASLALIAAFFIIHMTYGYFFESRSKRQLAGVFGQYVPPELVEKMSADPEKYTMEGDSRELTVLFSDVQGFTSIAEQLDPQQLTSLINEFLTELSTVIRQQHLGTIDKYMGDCIMAFWGAPVADPDHARSAILSALDMQKVMRQLAPRFAERGLPELVIGIGINSGRMTVGDMGSQYRKAYTVMGDAVNTAARLESLTRLYGVDIIVGELTRNATRKEFLYRELDHVRVKGKDEPVTIYQPVCLASEASAEQTRAVQLFQQALRHYREQNWDMAELQLLSLQQAEPNSTLYALFLQRIAHYRKQPPAPDWDGVSQMDSK</sequence>
<dbReference type="InterPro" id="IPR001054">
    <property type="entry name" value="A/G_cyclase"/>
</dbReference>
<dbReference type="CDD" id="cd07302">
    <property type="entry name" value="CHD"/>
    <property type="match status" value="1"/>
</dbReference>
<proteinExistence type="predicted"/>
<dbReference type="SMART" id="SM00044">
    <property type="entry name" value="CYCc"/>
    <property type="match status" value="1"/>
</dbReference>
<dbReference type="PANTHER" id="PTHR43081:SF1">
    <property type="entry name" value="ADENYLATE CYCLASE, TERMINAL-DIFFERENTIATION SPECIFIC"/>
    <property type="match status" value="1"/>
</dbReference>
<keyword evidence="4" id="KW-1185">Reference proteome</keyword>
<feature type="transmembrane region" description="Helical" evidence="1">
    <location>
        <begin position="12"/>
        <end position="31"/>
    </location>
</feature>
<dbReference type="GO" id="GO:0006171">
    <property type="term" value="P:cAMP biosynthetic process"/>
    <property type="evidence" value="ECO:0007669"/>
    <property type="project" value="TreeGrafter"/>
</dbReference>
<dbReference type="InterPro" id="IPR050697">
    <property type="entry name" value="Adenylyl/Guanylyl_Cyclase_3/4"/>
</dbReference>
<feature type="transmembrane region" description="Helical" evidence="1">
    <location>
        <begin position="422"/>
        <end position="444"/>
    </location>
</feature>
<gene>
    <name evidence="3" type="ORF">HF682_08630</name>
</gene>
<dbReference type="RefSeq" id="WP_168876768.1">
    <property type="nucleotide sequence ID" value="NZ_JABAIM010000001.1"/>
</dbReference>
<dbReference type="SUPFAM" id="SSF55073">
    <property type="entry name" value="Nucleotide cyclase"/>
    <property type="match status" value="1"/>
</dbReference>
<dbReference type="GO" id="GO:0004016">
    <property type="term" value="F:adenylate cyclase activity"/>
    <property type="evidence" value="ECO:0007669"/>
    <property type="project" value="UniProtKB-ARBA"/>
</dbReference>
<name>A0A847S5T5_9NEIS</name>
<comment type="caution">
    <text evidence="3">The sequence shown here is derived from an EMBL/GenBank/DDBJ whole genome shotgun (WGS) entry which is preliminary data.</text>
</comment>
<feature type="transmembrane region" description="Helical" evidence="1">
    <location>
        <begin position="368"/>
        <end position="389"/>
    </location>
</feature>
<evidence type="ECO:0000259" key="2">
    <source>
        <dbReference type="PROSITE" id="PS50125"/>
    </source>
</evidence>
<evidence type="ECO:0000313" key="4">
    <source>
        <dbReference type="Proteomes" id="UP000587991"/>
    </source>
</evidence>
<protein>
    <submittedName>
        <fullName evidence="3">Adenylate/guanylate cyclase domain-containing protein</fullName>
    </submittedName>
</protein>
<dbReference type="GO" id="GO:0035556">
    <property type="term" value="P:intracellular signal transduction"/>
    <property type="evidence" value="ECO:0007669"/>
    <property type="project" value="InterPro"/>
</dbReference>
<evidence type="ECO:0000313" key="3">
    <source>
        <dbReference type="EMBL" id="NLR75224.1"/>
    </source>
</evidence>
<dbReference type="AlphaFoldDB" id="A0A847S5T5"/>
<dbReference type="EMBL" id="JABAIM010000001">
    <property type="protein sequence ID" value="NLR75224.1"/>
    <property type="molecule type" value="Genomic_DNA"/>
</dbReference>
<dbReference type="Gene3D" id="3.30.70.1230">
    <property type="entry name" value="Nucleotide cyclase"/>
    <property type="match status" value="1"/>
</dbReference>
<dbReference type="Pfam" id="PF00211">
    <property type="entry name" value="Guanylate_cyc"/>
    <property type="match status" value="1"/>
</dbReference>
<keyword evidence="1" id="KW-1133">Transmembrane helix</keyword>